<dbReference type="STRING" id="1245528.M3JXK6"/>
<dbReference type="OMA" id="DICQGTT"/>
<sequence>MKLSYLLVLFSTTLLSQVLGKQVSCLVNDEKIEVVDLDTGVCAFPLPSNLAVHFTFVSPNDYNIQYYYVVANDMRYTSSIRREGRTIYVPARYLYHQTAPVYEVHLVKTPASNSTEAFRRRFLKDVPLVKKDENDDFINSITDTDGTLVDNLVVAVEDVDSSSDSETSSPPPSTVTEQSTTIITITSCSNDICQGTTVPATLGPVTVTISDEVTVYTTYCPVSSVETVESTKVITITSCSDNQCSPATVEATPSTTTGTLHGVVTEYVTYCPISSTDVPNVSGGTSEIVGSTDLTTDVSTGPDVSAAAISSTGSSTSSDISVISTISTSEVSSTPDVSAASDVSATSDISTFTTLDTSIASGISTVSTEVDSSATSETESSSTSGSTVTEGSTEIITITACHNDICQGTTVPATLGPVTTTVHGETTIFTTYCPVSSIETVESSKVITVYACDKSTCHTTSVIATPSTTIGTLGTIVTEYVTYCPITSTFSGGESVVTDFVTSNGVTYIPKTTVEVSGESSFTITSLVSVPAISSTTNSVQTTVVTTTACYNDVCQGTTVPATPVVITSTVSGRSTVATIYSPVQSIETVQSSKTVSVQACNDHSCYIETVVATPSTAITTIEGGTTSEYVTYCPVTSTLSNGGSIVTNVITSGGTIYVPKPTTVVTGGTSYSATIYFSVPPITGQSSSSEHVVTVTACSNDICHPTTIPAALSIVTTTSAGSTIVYSTYCPVSSIETVESSKTVTVVACHDDSCYATTTIATPETGKSIVGSSTSEYVTYQPVVTPSGSIVVASSVITSSGITYVPETTVIESGESSHTTVSYISVSVDTKYQPTSTTVSVSSVISVVACGGGKCYATSAVVTPQTATTVISGTTSEYVTYQPPTASSGGDTFVTSLVTSEGITYVPQPSIVVSGSSSFETTNYISVSVNVPKTTLAAVSTSQSSAGPTPAITTYEAGASSSSSSFSNGLGYVLMMFLSFAYLI</sequence>
<dbReference type="HOGENOM" id="CLU_288540_0_0_1"/>
<feature type="chain" id="PRO_5004035109" evidence="7">
    <location>
        <begin position="21"/>
        <end position="985"/>
    </location>
</feature>
<keyword evidence="9" id="KW-1185">Reference proteome</keyword>
<evidence type="ECO:0000256" key="7">
    <source>
        <dbReference type="SAM" id="SignalP"/>
    </source>
</evidence>
<comment type="subcellular location">
    <subcellularLocation>
        <location evidence="1">Secreted</location>
        <location evidence="1">Cell wall</location>
    </subcellularLocation>
</comment>
<gene>
    <name evidence="8" type="ORF">G210_2588</name>
</gene>
<feature type="region of interest" description="Disordered" evidence="6">
    <location>
        <begin position="366"/>
        <end position="391"/>
    </location>
</feature>
<evidence type="ECO:0000256" key="5">
    <source>
        <dbReference type="ARBA" id="ARBA00023180"/>
    </source>
</evidence>
<evidence type="ECO:0000256" key="6">
    <source>
        <dbReference type="SAM" id="MobiDB-lite"/>
    </source>
</evidence>
<keyword evidence="3" id="KW-0964">Secreted</keyword>
<keyword evidence="2" id="KW-0134">Cell wall</keyword>
<dbReference type="eggNOG" id="ENOG502S4SV">
    <property type="taxonomic scope" value="Eukaryota"/>
</dbReference>
<keyword evidence="5" id="KW-0325">Glycoprotein</keyword>
<dbReference type="GO" id="GO:0009277">
    <property type="term" value="C:fungal-type cell wall"/>
    <property type="evidence" value="ECO:0007669"/>
    <property type="project" value="UniProtKB-ARBA"/>
</dbReference>
<comment type="caution">
    <text evidence="8">The sequence shown here is derived from an EMBL/GenBank/DDBJ whole genome shotgun (WGS) entry which is preliminary data.</text>
</comment>
<accession>M3JXK6</accession>
<evidence type="ECO:0000256" key="2">
    <source>
        <dbReference type="ARBA" id="ARBA00022512"/>
    </source>
</evidence>
<evidence type="ECO:0000256" key="4">
    <source>
        <dbReference type="ARBA" id="ARBA00022729"/>
    </source>
</evidence>
<dbReference type="InterPro" id="IPR025928">
    <property type="entry name" value="Flocculin_t3_rpt"/>
</dbReference>
<dbReference type="AlphaFoldDB" id="M3JXK6"/>
<reference evidence="8 9" key="1">
    <citation type="submission" date="2013-02" db="EMBL/GenBank/DDBJ databases">
        <title>Genome sequence of Candida maltosa Xu316, a potential industrial strain for xylitol and ethanol production.</title>
        <authorList>
            <person name="Yu J."/>
            <person name="Wang Q."/>
            <person name="Geng X."/>
            <person name="Bao W."/>
            <person name="He P."/>
            <person name="Cai J."/>
        </authorList>
    </citation>
    <scope>NUCLEOTIDE SEQUENCE [LARGE SCALE GENOMIC DNA]</scope>
    <source>
        <strain evidence="9">Xu316</strain>
    </source>
</reference>
<dbReference type="OrthoDB" id="4096612at2759"/>
<evidence type="ECO:0000256" key="3">
    <source>
        <dbReference type="ARBA" id="ARBA00022525"/>
    </source>
</evidence>
<keyword evidence="4 7" id="KW-0732">Signal</keyword>
<dbReference type="EMBL" id="AOGT01001715">
    <property type="protein sequence ID" value="EMG47129.1"/>
    <property type="molecule type" value="Genomic_DNA"/>
</dbReference>
<evidence type="ECO:0000256" key="1">
    <source>
        <dbReference type="ARBA" id="ARBA00004191"/>
    </source>
</evidence>
<dbReference type="Pfam" id="PF13928">
    <property type="entry name" value="Flocculin_t3"/>
    <property type="match status" value="9"/>
</dbReference>
<feature type="signal peptide" evidence="7">
    <location>
        <begin position="1"/>
        <end position="20"/>
    </location>
</feature>
<organism evidence="8 9">
    <name type="scientific">Candida maltosa (strain Xu316)</name>
    <name type="common">Yeast</name>
    <dbReference type="NCBI Taxonomy" id="1245528"/>
    <lineage>
        <taxon>Eukaryota</taxon>
        <taxon>Fungi</taxon>
        <taxon>Dikarya</taxon>
        <taxon>Ascomycota</taxon>
        <taxon>Saccharomycotina</taxon>
        <taxon>Pichiomycetes</taxon>
        <taxon>Debaryomycetaceae</taxon>
        <taxon>Candida/Lodderomyces clade</taxon>
        <taxon>Candida</taxon>
    </lineage>
</organism>
<protein>
    <submittedName>
        <fullName evidence="8">Uncharacterized protein</fullName>
    </submittedName>
</protein>
<evidence type="ECO:0000313" key="8">
    <source>
        <dbReference type="EMBL" id="EMG47129.1"/>
    </source>
</evidence>
<dbReference type="Proteomes" id="UP000011777">
    <property type="component" value="Unassembled WGS sequence"/>
</dbReference>
<name>M3JXK6_CANMX</name>
<feature type="region of interest" description="Disordered" evidence="6">
    <location>
        <begin position="159"/>
        <end position="179"/>
    </location>
</feature>
<feature type="compositionally biased region" description="Low complexity" evidence="6">
    <location>
        <begin position="164"/>
        <end position="179"/>
    </location>
</feature>
<evidence type="ECO:0000313" key="9">
    <source>
        <dbReference type="Proteomes" id="UP000011777"/>
    </source>
</evidence>
<proteinExistence type="predicted"/>